<dbReference type="GO" id="GO:0003676">
    <property type="term" value="F:nucleic acid binding"/>
    <property type="evidence" value="ECO:0007669"/>
    <property type="project" value="InterPro"/>
</dbReference>
<dbReference type="NCBIfam" id="TIGR01494">
    <property type="entry name" value="ATPase_P-type"/>
    <property type="match status" value="1"/>
</dbReference>
<dbReference type="InterPro" id="IPR023298">
    <property type="entry name" value="ATPase_P-typ_TM_dom_sf"/>
</dbReference>
<dbReference type="GO" id="GO:0005886">
    <property type="term" value="C:plasma membrane"/>
    <property type="evidence" value="ECO:0007669"/>
    <property type="project" value="TreeGrafter"/>
</dbReference>
<feature type="transmembrane region" description="Helical" evidence="7">
    <location>
        <begin position="197"/>
        <end position="216"/>
    </location>
</feature>
<evidence type="ECO:0000259" key="8">
    <source>
        <dbReference type="Pfam" id="PF13456"/>
    </source>
</evidence>
<evidence type="ECO:0000256" key="6">
    <source>
        <dbReference type="ARBA" id="ARBA00023136"/>
    </source>
</evidence>
<gene>
    <name evidence="10" type="ORF">F3Y22_tig00109921pilonHSYRG00050</name>
</gene>
<dbReference type="CDD" id="cd06222">
    <property type="entry name" value="RNase_H_like"/>
    <property type="match status" value="1"/>
</dbReference>
<dbReference type="AlphaFoldDB" id="A0A6A3BYR4"/>
<feature type="transmembrane region" description="Helical" evidence="7">
    <location>
        <begin position="104"/>
        <end position="127"/>
    </location>
</feature>
<accession>A0A6A3BYR4</accession>
<organism evidence="10">
    <name type="scientific">Hibiscus syriacus</name>
    <name type="common">Rose of Sharon</name>
    <dbReference type="NCBI Taxonomy" id="106335"/>
    <lineage>
        <taxon>Eukaryota</taxon>
        <taxon>Viridiplantae</taxon>
        <taxon>Streptophyta</taxon>
        <taxon>Embryophyta</taxon>
        <taxon>Tracheophyta</taxon>
        <taxon>Spermatophyta</taxon>
        <taxon>Magnoliopsida</taxon>
        <taxon>eudicotyledons</taxon>
        <taxon>Gunneridae</taxon>
        <taxon>Pentapetalae</taxon>
        <taxon>rosids</taxon>
        <taxon>malvids</taxon>
        <taxon>Malvales</taxon>
        <taxon>Malvaceae</taxon>
        <taxon>Malvoideae</taxon>
        <taxon>Hibiscus</taxon>
    </lineage>
</organism>
<feature type="transmembrane region" description="Helical" evidence="7">
    <location>
        <begin position="133"/>
        <end position="153"/>
    </location>
</feature>
<evidence type="ECO:0000256" key="3">
    <source>
        <dbReference type="ARBA" id="ARBA00022723"/>
    </source>
</evidence>
<dbReference type="GO" id="GO:0005524">
    <property type="term" value="F:ATP binding"/>
    <property type="evidence" value="ECO:0007669"/>
    <property type="project" value="InterPro"/>
</dbReference>
<feature type="domain" description="RNase H type-1" evidence="8">
    <location>
        <begin position="347"/>
        <end position="424"/>
    </location>
</feature>
<evidence type="ECO:0000256" key="2">
    <source>
        <dbReference type="ARBA" id="ARBA00022692"/>
    </source>
</evidence>
<keyword evidence="4" id="KW-0460">Magnesium</keyword>
<dbReference type="Gene3D" id="3.40.50.1000">
    <property type="entry name" value="HAD superfamily/HAD-like"/>
    <property type="match status" value="1"/>
</dbReference>
<dbReference type="InterPro" id="IPR002156">
    <property type="entry name" value="RNaseH_domain"/>
</dbReference>
<keyword evidence="2 7" id="KW-0812">Transmembrane</keyword>
<dbReference type="InterPro" id="IPR001757">
    <property type="entry name" value="P_typ_ATPase"/>
</dbReference>
<comment type="subcellular location">
    <subcellularLocation>
        <location evidence="1">Membrane</location>
        <topology evidence="1">Multi-pass membrane protein</topology>
    </subcellularLocation>
</comment>
<dbReference type="PANTHER" id="PTHR24092:SF150">
    <property type="entry name" value="PHOSPHOLIPID-TRANSPORTING ATPASE"/>
    <property type="match status" value="1"/>
</dbReference>
<dbReference type="GO" id="GO:0045332">
    <property type="term" value="P:phospholipid translocation"/>
    <property type="evidence" value="ECO:0007669"/>
    <property type="project" value="TreeGrafter"/>
</dbReference>
<evidence type="ECO:0000256" key="1">
    <source>
        <dbReference type="ARBA" id="ARBA00004141"/>
    </source>
</evidence>
<proteinExistence type="predicted"/>
<feature type="transmembrane region" description="Helical" evidence="7">
    <location>
        <begin position="165"/>
        <end position="185"/>
    </location>
</feature>
<dbReference type="InterPro" id="IPR023214">
    <property type="entry name" value="HAD_sf"/>
</dbReference>
<dbReference type="SUPFAM" id="SSF56784">
    <property type="entry name" value="HAD-like"/>
    <property type="match status" value="1"/>
</dbReference>
<dbReference type="InterPro" id="IPR044730">
    <property type="entry name" value="RNase_H-like_dom_plant"/>
</dbReference>
<dbReference type="InterPro" id="IPR036397">
    <property type="entry name" value="RNaseH_sf"/>
</dbReference>
<feature type="transmembrane region" description="Helical" evidence="7">
    <location>
        <begin position="266"/>
        <end position="285"/>
    </location>
</feature>
<dbReference type="Pfam" id="PF16212">
    <property type="entry name" value="PhoLip_ATPase_C"/>
    <property type="match status" value="2"/>
</dbReference>
<dbReference type="GO" id="GO:0004523">
    <property type="term" value="F:RNA-DNA hybrid ribonuclease activity"/>
    <property type="evidence" value="ECO:0007669"/>
    <property type="project" value="InterPro"/>
</dbReference>
<evidence type="ECO:0000256" key="5">
    <source>
        <dbReference type="ARBA" id="ARBA00022989"/>
    </source>
</evidence>
<protein>
    <submittedName>
        <fullName evidence="10">Uncharacterized protein</fullName>
    </submittedName>
</protein>
<evidence type="ECO:0000256" key="7">
    <source>
        <dbReference type="SAM" id="Phobius"/>
    </source>
</evidence>
<keyword evidence="6 7" id="KW-0472">Membrane</keyword>
<sequence>MEDVTRELFSVSVICCRVSPKQKALVTRLVKEGTGKTTLAIGDGANDVGMIKEADIEVGISGVEGMWAVMAGDFSIAQFRFLERLLVVHGHWCYKRITQMVCYFFYKNIAFGLTLFYFEAFAGFSGQSVYDDWYMLLFNVVLTSLPVISLGAFEQDVSSEICLTAVVYIPLIIFFLNIIIFYDQAFRAGGQTADMDALGTTMFTCIIWALNCQIVFTMSHFTWIQHLFIWGSIPMWYMFLFVYGMLSPTMSGNAYQLLVEALALAPMYWMATLLVTITCNLPYWAHISYQRCFRPLDHHIIQEISNNMVAINTMLAYESAASVVSSNISQTGHQCLFRSIRNHTLINVDGAFCMPNGEAAIDFVARDHYGMFVGGVARKLEGPDLAETLEAHAFIEGQRMTAENGWQHTIVERDALSVVNGLNSPLFAQIEWHIRLPIGHKPQPKQKHKRERNQEIVHGHESLATIDSLGVGVLDPPETLPERPFHLAFNCINLLASNPFLPLQLRISKSPAF</sequence>
<evidence type="ECO:0000259" key="9">
    <source>
        <dbReference type="Pfam" id="PF16212"/>
    </source>
</evidence>
<dbReference type="GO" id="GO:0140326">
    <property type="term" value="F:ATPase-coupled intramembrane lipid transporter activity"/>
    <property type="evidence" value="ECO:0007669"/>
    <property type="project" value="TreeGrafter"/>
</dbReference>
<comment type="caution">
    <text evidence="10">The sequence shown here is derived from an EMBL/GenBank/DDBJ whole genome shotgun (WGS) entry which is preliminary data.</text>
</comment>
<keyword evidence="5 7" id="KW-1133">Transmembrane helix</keyword>
<name>A0A6A3BYR4_HIBSY</name>
<reference evidence="10" key="1">
    <citation type="submission" date="2019-09" db="EMBL/GenBank/DDBJ databases">
        <title>Draft genome information of white flower Hibiscus syriacus.</title>
        <authorList>
            <person name="Kim Y.-M."/>
        </authorList>
    </citation>
    <scope>NUCLEOTIDE SEQUENCE [LARGE SCALE GENOMIC DNA]</scope>
    <source>
        <strain evidence="10">YM2019G1</strain>
        <tissue evidence="10">Leaf</tissue>
    </source>
</reference>
<dbReference type="EMBL" id="VEPZ02000777">
    <property type="protein sequence ID" value="KAE8720069.1"/>
    <property type="molecule type" value="Genomic_DNA"/>
</dbReference>
<dbReference type="Pfam" id="PF13456">
    <property type="entry name" value="RVT_3"/>
    <property type="match status" value="1"/>
</dbReference>
<dbReference type="InterPro" id="IPR032630">
    <property type="entry name" value="P_typ_ATPase_c"/>
</dbReference>
<dbReference type="GO" id="GO:0016887">
    <property type="term" value="F:ATP hydrolysis activity"/>
    <property type="evidence" value="ECO:0007669"/>
    <property type="project" value="InterPro"/>
</dbReference>
<dbReference type="Gene3D" id="3.30.420.10">
    <property type="entry name" value="Ribonuclease H-like superfamily/Ribonuclease H"/>
    <property type="match status" value="1"/>
</dbReference>
<dbReference type="PANTHER" id="PTHR24092">
    <property type="entry name" value="PROBABLE PHOSPHOLIPID-TRANSPORTING ATPASE"/>
    <property type="match status" value="1"/>
</dbReference>
<dbReference type="SUPFAM" id="SSF81665">
    <property type="entry name" value="Calcium ATPase, transmembrane domain M"/>
    <property type="match status" value="1"/>
</dbReference>
<evidence type="ECO:0000313" key="10">
    <source>
        <dbReference type="EMBL" id="KAE8720069.1"/>
    </source>
</evidence>
<feature type="domain" description="P-type ATPase C-terminal" evidence="9">
    <location>
        <begin position="69"/>
        <end position="164"/>
    </location>
</feature>
<dbReference type="GO" id="GO:0046872">
    <property type="term" value="F:metal ion binding"/>
    <property type="evidence" value="ECO:0007669"/>
    <property type="project" value="UniProtKB-KW"/>
</dbReference>
<feature type="transmembrane region" description="Helical" evidence="7">
    <location>
        <begin position="228"/>
        <end position="246"/>
    </location>
</feature>
<dbReference type="InterPro" id="IPR036412">
    <property type="entry name" value="HAD-like_sf"/>
</dbReference>
<keyword evidence="3" id="KW-0479">Metal-binding</keyword>
<feature type="domain" description="P-type ATPase C-terminal" evidence="9">
    <location>
        <begin position="168"/>
        <end position="295"/>
    </location>
</feature>
<evidence type="ECO:0000256" key="4">
    <source>
        <dbReference type="ARBA" id="ARBA00022842"/>
    </source>
</evidence>